<evidence type="ECO:0000313" key="1">
    <source>
        <dbReference type="EMBL" id="KLO10300.1"/>
    </source>
</evidence>
<proteinExistence type="predicted"/>
<accession>A0A0H2REK6</accession>
<sequence>MPFNHEQTSLGVHPNVEVIGVFRAPTVSSIDTDATADDLPGAGRTVGRILGSLGSKLENVINKWAERSGLGPKAIAEKICRLAGHREIWIEERNFRVCLPVAPGRRFSESQARSVQKSCQKLFGYARSRVVGNQLIALEEVIELSMKDPRIRAIFARSDLDHLITHYNEPDILMATQRALGAIEFSSVHRVWAPILSHATTMRMKVPHQIQKSMLDTGWYSKEDVLETKSINIFSFSSIL</sequence>
<reference evidence="1 2" key="1">
    <citation type="submission" date="2015-04" db="EMBL/GenBank/DDBJ databases">
        <title>Complete genome sequence of Schizopora paradoxa KUC8140, a cosmopolitan wood degrader in East Asia.</title>
        <authorList>
            <consortium name="DOE Joint Genome Institute"/>
            <person name="Min B."/>
            <person name="Park H."/>
            <person name="Jang Y."/>
            <person name="Kim J.-J."/>
            <person name="Kim K.H."/>
            <person name="Pangilinan J."/>
            <person name="Lipzen A."/>
            <person name="Riley R."/>
            <person name="Grigoriev I.V."/>
            <person name="Spatafora J.W."/>
            <person name="Choi I.-G."/>
        </authorList>
    </citation>
    <scope>NUCLEOTIDE SEQUENCE [LARGE SCALE GENOMIC DNA]</scope>
    <source>
        <strain evidence="1 2">KUC8140</strain>
    </source>
</reference>
<protein>
    <submittedName>
        <fullName evidence="1">Uncharacterized protein</fullName>
    </submittedName>
</protein>
<dbReference type="OrthoDB" id="3066495at2759"/>
<evidence type="ECO:0000313" key="2">
    <source>
        <dbReference type="Proteomes" id="UP000053477"/>
    </source>
</evidence>
<name>A0A0H2REK6_9AGAM</name>
<dbReference type="InParanoid" id="A0A0H2REK6"/>
<dbReference type="AlphaFoldDB" id="A0A0H2REK6"/>
<gene>
    <name evidence="1" type="ORF">SCHPADRAFT_525922</name>
</gene>
<dbReference type="EMBL" id="KQ086030">
    <property type="protein sequence ID" value="KLO10300.1"/>
    <property type="molecule type" value="Genomic_DNA"/>
</dbReference>
<organism evidence="1 2">
    <name type="scientific">Schizopora paradoxa</name>
    <dbReference type="NCBI Taxonomy" id="27342"/>
    <lineage>
        <taxon>Eukaryota</taxon>
        <taxon>Fungi</taxon>
        <taxon>Dikarya</taxon>
        <taxon>Basidiomycota</taxon>
        <taxon>Agaricomycotina</taxon>
        <taxon>Agaricomycetes</taxon>
        <taxon>Hymenochaetales</taxon>
        <taxon>Schizoporaceae</taxon>
        <taxon>Schizopora</taxon>
    </lineage>
</organism>
<keyword evidence="2" id="KW-1185">Reference proteome</keyword>
<dbReference type="Proteomes" id="UP000053477">
    <property type="component" value="Unassembled WGS sequence"/>
</dbReference>